<proteinExistence type="predicted"/>
<dbReference type="RefSeq" id="WP_215064065.1">
    <property type="nucleotide sequence ID" value="NZ_BSKO01000001.1"/>
</dbReference>
<protein>
    <recommendedName>
        <fullName evidence="3">Fur-regulated basic protein FbpA</fullName>
    </recommendedName>
</protein>
<evidence type="ECO:0008006" key="3">
    <source>
        <dbReference type="Google" id="ProtNLM"/>
    </source>
</evidence>
<dbReference type="EMBL" id="BSKO01000001">
    <property type="protein sequence ID" value="GLO65712.1"/>
    <property type="molecule type" value="Genomic_DNA"/>
</dbReference>
<name>A0ABQ5TMD4_9BACI</name>
<evidence type="ECO:0000313" key="1">
    <source>
        <dbReference type="EMBL" id="GLO65712.1"/>
    </source>
</evidence>
<dbReference type="Proteomes" id="UP001275436">
    <property type="component" value="Unassembled WGS sequence"/>
</dbReference>
<comment type="caution">
    <text evidence="1">The sequence shown here is derived from an EMBL/GenBank/DDBJ whole genome shotgun (WGS) entry which is preliminary data.</text>
</comment>
<dbReference type="Pfam" id="PF13076">
    <property type="entry name" value="Fur_reg_FbpA"/>
    <property type="match status" value="1"/>
</dbReference>
<accession>A0ABQ5TMD4</accession>
<gene>
    <name evidence="1" type="ORF">MACH08_14960</name>
</gene>
<organism evidence="1 2">
    <name type="scientific">Oceanobacillus kimchii</name>
    <dbReference type="NCBI Taxonomy" id="746691"/>
    <lineage>
        <taxon>Bacteria</taxon>
        <taxon>Bacillati</taxon>
        <taxon>Bacillota</taxon>
        <taxon>Bacilli</taxon>
        <taxon>Bacillales</taxon>
        <taxon>Bacillaceae</taxon>
        <taxon>Oceanobacillus</taxon>
    </lineage>
</organism>
<evidence type="ECO:0000313" key="2">
    <source>
        <dbReference type="Proteomes" id="UP001275436"/>
    </source>
</evidence>
<dbReference type="InterPro" id="IPR025072">
    <property type="entry name" value="Fur_reg_FbpA"/>
</dbReference>
<keyword evidence="2" id="KW-1185">Reference proteome</keyword>
<reference evidence="1 2" key="1">
    <citation type="submission" date="2023-02" db="EMBL/GenBank/DDBJ databases">
        <title>Oceanobacillus kimchii IFOP_LL358 isolated form Alexandrium catenella lab strain.</title>
        <authorList>
            <person name="Gajardo G."/>
            <person name="Ueki S."/>
            <person name="Maruyama F."/>
        </authorList>
    </citation>
    <scope>NUCLEOTIDE SEQUENCE [LARGE SCALE GENOMIC DNA]</scope>
    <source>
        <strain evidence="1 2">IFOP_LL358</strain>
    </source>
</reference>
<sequence>MAFWNEDESERRKNELIEKLIASNHFKKGNKHLYELTTAELEYEYFKLQYNDHPHAGKSAIHWENF</sequence>